<dbReference type="Gene3D" id="1.10.8.430">
    <property type="entry name" value="Helical domain of apoptotic protease-activating factors"/>
    <property type="match status" value="1"/>
</dbReference>
<dbReference type="Gene3D" id="2.130.10.10">
    <property type="entry name" value="YVTN repeat-like/Quinoprotein amine dehydrogenase"/>
    <property type="match status" value="1"/>
</dbReference>
<dbReference type="PANTHER" id="PTHR44083">
    <property type="entry name" value="TOPLESS-RELATED PROTEIN 1-RELATED"/>
    <property type="match status" value="1"/>
</dbReference>
<evidence type="ECO:0000259" key="1">
    <source>
        <dbReference type="Pfam" id="PF00931"/>
    </source>
</evidence>
<protein>
    <submittedName>
        <fullName evidence="3">Uncharacterized protein</fullName>
    </submittedName>
</protein>
<name>A0A061F3T2_THECC</name>
<dbReference type="GO" id="GO:0006355">
    <property type="term" value="P:regulation of DNA-templated transcription"/>
    <property type="evidence" value="ECO:0000318"/>
    <property type="project" value="GO_Central"/>
</dbReference>
<dbReference type="Pfam" id="PF23247">
    <property type="entry name" value="LRR_RPS2"/>
    <property type="match status" value="1"/>
</dbReference>
<sequence length="634" mass="72944">MVLVVLDDIWKRLDLKEVGIPFGNQHKECKILLPSRDQNVLSNGMDADKTFAIDNLDDEEAWDLFRKMARDSVESAELQSTAIEVAKECARLPLAIATIARSLRKVYLLGRMFYDHYRSLPQETSLGYPQILVRRDANIVDLMKYAIGLGLIKGVDSLEKARNRADVLKNWPEEEIVKKCKKIHLGFPGITELPDELNCPQLVYFRVFSKFGKNDNNDSLKMPPNFFKETTNLKVLHLRNMQFSSLPSEVEGHASHRTNASLAELKNLSRLTALEVHILDVEATSGGLFFEALQKLERYKIFLENDNRELFDEYECTREHSRTLLLDSSLYWITLTFALKTRAALPQCLNMSCLFSVKRFSSYDQPLFSNVKLYGTIMVLLPSLENLQFYSINVERIWHCYQISICNHENLRTLIISCCDDLKHLLTFFMDRRLVHLKYLEIRICNSLRDRISAEDIEEENKSLKIDNCPELKGFIYKSTLEGSQCFSSQTLFDEKVAFPSLEEIFISSLSSMKMIWQNQLPTNSFPKLQRMKAWSWDDLPRRVALTMHQGSMVTSMDFHPSLHTLLLVGSVNGEITLWELGMLDKLVTKPFKIWDMTACSMTFQALMLNGTPISANRVTWNPDGSLGLHFPNT</sequence>
<dbReference type="InterPro" id="IPR002182">
    <property type="entry name" value="NB-ARC"/>
</dbReference>
<dbReference type="EMBL" id="CM001883">
    <property type="protein sequence ID" value="EOY11573.1"/>
    <property type="molecule type" value="Genomic_DNA"/>
</dbReference>
<organism evidence="3 4">
    <name type="scientific">Theobroma cacao</name>
    <name type="common">Cacao</name>
    <name type="synonym">Cocoa</name>
    <dbReference type="NCBI Taxonomy" id="3641"/>
    <lineage>
        <taxon>Eukaryota</taxon>
        <taxon>Viridiplantae</taxon>
        <taxon>Streptophyta</taxon>
        <taxon>Embryophyta</taxon>
        <taxon>Tracheophyta</taxon>
        <taxon>Spermatophyta</taxon>
        <taxon>Magnoliopsida</taxon>
        <taxon>eudicotyledons</taxon>
        <taxon>Gunneridae</taxon>
        <taxon>Pentapetalae</taxon>
        <taxon>rosids</taxon>
        <taxon>malvids</taxon>
        <taxon>Malvales</taxon>
        <taxon>Malvaceae</taxon>
        <taxon>Byttnerioideae</taxon>
        <taxon>Theobroma</taxon>
    </lineage>
</organism>
<dbReference type="SUPFAM" id="SSF50978">
    <property type="entry name" value="WD40 repeat-like"/>
    <property type="match status" value="1"/>
</dbReference>
<dbReference type="InterPro" id="IPR032675">
    <property type="entry name" value="LRR_dom_sf"/>
</dbReference>
<gene>
    <name evidence="3" type="ORF">TCM_026711</name>
</gene>
<dbReference type="eggNOG" id="KOG4658">
    <property type="taxonomic scope" value="Eukaryota"/>
</dbReference>
<dbReference type="Pfam" id="PF00931">
    <property type="entry name" value="NB-ARC"/>
    <property type="match status" value="1"/>
</dbReference>
<dbReference type="eggNOG" id="KOG0266">
    <property type="taxonomic scope" value="Eukaryota"/>
</dbReference>
<dbReference type="InterPro" id="IPR057135">
    <property type="entry name" value="At4g27190-like_LRR"/>
</dbReference>
<reference evidence="3 4" key="1">
    <citation type="journal article" date="2013" name="Genome Biol.">
        <title>The genome sequence of the most widely cultivated cacao type and its use to identify candidate genes regulating pod color.</title>
        <authorList>
            <person name="Motamayor J.C."/>
            <person name="Mockaitis K."/>
            <person name="Schmutz J."/>
            <person name="Haiminen N."/>
            <person name="Iii D.L."/>
            <person name="Cornejo O."/>
            <person name="Findley S.D."/>
            <person name="Zheng P."/>
            <person name="Utro F."/>
            <person name="Royaert S."/>
            <person name="Saski C."/>
            <person name="Jenkins J."/>
            <person name="Podicheti R."/>
            <person name="Zhao M."/>
            <person name="Scheffler B.E."/>
            <person name="Stack J.C."/>
            <person name="Feltus F.A."/>
            <person name="Mustiga G.M."/>
            <person name="Amores F."/>
            <person name="Phillips W."/>
            <person name="Marelli J.P."/>
            <person name="May G.D."/>
            <person name="Shapiro H."/>
            <person name="Ma J."/>
            <person name="Bustamante C.D."/>
            <person name="Schnell R.J."/>
            <person name="Main D."/>
            <person name="Gilbert D."/>
            <person name="Parida L."/>
            <person name="Kuhn D.N."/>
        </authorList>
    </citation>
    <scope>NUCLEOTIDE SEQUENCE [LARGE SCALE GENOMIC DNA]</scope>
    <source>
        <strain evidence="4">cv. Matina 1-6</strain>
    </source>
</reference>
<dbReference type="InterPro" id="IPR036322">
    <property type="entry name" value="WD40_repeat_dom_sf"/>
</dbReference>
<dbReference type="PANTHER" id="PTHR44083:SF2">
    <property type="entry name" value="TOPLESS-RELATED PROTEIN 3"/>
    <property type="match status" value="1"/>
</dbReference>
<proteinExistence type="predicted"/>
<feature type="domain" description="NB-ARC" evidence="1">
    <location>
        <begin position="2"/>
        <end position="69"/>
    </location>
</feature>
<evidence type="ECO:0000313" key="3">
    <source>
        <dbReference type="EMBL" id="EOY11573.1"/>
    </source>
</evidence>
<dbReference type="Gramene" id="EOY11573">
    <property type="protein sequence ID" value="EOY11573"/>
    <property type="gene ID" value="TCM_026711"/>
</dbReference>
<dbReference type="AlphaFoldDB" id="A0A061F3T2"/>
<feature type="domain" description="Disease resistance protein At4g27190-like leucine-rich repeats" evidence="2">
    <location>
        <begin position="376"/>
        <end position="446"/>
    </location>
</feature>
<dbReference type="InterPro" id="IPR015943">
    <property type="entry name" value="WD40/YVTN_repeat-like_dom_sf"/>
</dbReference>
<dbReference type="HOGENOM" id="CLU_431753_0_0_1"/>
<dbReference type="STRING" id="3641.A0A061F3T2"/>
<dbReference type="InterPro" id="IPR042197">
    <property type="entry name" value="Apaf_helical"/>
</dbReference>
<dbReference type="InterPro" id="IPR027728">
    <property type="entry name" value="Topless_fam"/>
</dbReference>
<evidence type="ECO:0000313" key="4">
    <source>
        <dbReference type="Proteomes" id="UP000026915"/>
    </source>
</evidence>
<keyword evidence="4" id="KW-1185">Reference proteome</keyword>
<dbReference type="GO" id="GO:0043531">
    <property type="term" value="F:ADP binding"/>
    <property type="evidence" value="ECO:0007669"/>
    <property type="project" value="InterPro"/>
</dbReference>
<dbReference type="InParanoid" id="A0A061F3T2"/>
<dbReference type="Proteomes" id="UP000026915">
    <property type="component" value="Chromosome 5"/>
</dbReference>
<dbReference type="SUPFAM" id="SSF52058">
    <property type="entry name" value="L domain-like"/>
    <property type="match status" value="1"/>
</dbReference>
<dbReference type="Gene3D" id="3.80.10.10">
    <property type="entry name" value="Ribonuclease Inhibitor"/>
    <property type="match status" value="1"/>
</dbReference>
<evidence type="ECO:0000259" key="2">
    <source>
        <dbReference type="Pfam" id="PF23247"/>
    </source>
</evidence>
<accession>A0A061F3T2</accession>
<dbReference type="InterPro" id="IPR027417">
    <property type="entry name" value="P-loop_NTPase"/>
</dbReference>
<dbReference type="SUPFAM" id="SSF52540">
    <property type="entry name" value="P-loop containing nucleoside triphosphate hydrolases"/>
    <property type="match status" value="1"/>
</dbReference>